<sequence length="101" mass="11066">MATLTDFDEWLDGAVPSDMVEDVYALYEAVDGETEFAQYKAVRAANGQLLVSYGDGSDWLRLATNDAKEGFLRRIGGRYVGEGGMSVGAWYIMHQGMASDD</sequence>
<name>A0A4P7PQ24_9PSED</name>
<dbReference type="Proteomes" id="UP000296468">
    <property type="component" value="Plasmid p11K1"/>
</dbReference>
<proteinExistence type="predicted"/>
<evidence type="ECO:0000313" key="2">
    <source>
        <dbReference type="Proteomes" id="UP000296468"/>
    </source>
</evidence>
<dbReference type="AlphaFoldDB" id="A0A4P7PQ24"/>
<protein>
    <submittedName>
        <fullName evidence="1">Uncharacterized protein</fullName>
    </submittedName>
</protein>
<dbReference type="OrthoDB" id="1454130at2"/>
<reference evidence="1 2" key="1">
    <citation type="journal article" date="2019" name="Front. Microbiol.">
        <title>In silico and Genetic Analyses of Cyclic Lipopeptide Synthetic Gene Clusters in Pseudomonas sp. 11K1.</title>
        <authorList>
            <person name="Zhao H."/>
            <person name="Liu Y.P."/>
            <person name="Zhang L.Q."/>
        </authorList>
    </citation>
    <scope>NUCLEOTIDE SEQUENCE [LARGE SCALE GENOMIC DNA]</scope>
    <source>
        <strain evidence="1 2">11K1</strain>
        <plasmid evidence="2">p11k1</plasmid>
    </source>
</reference>
<gene>
    <name evidence="1" type="ORF">EPZ47_29990</name>
</gene>
<keyword evidence="1" id="KW-0614">Plasmid</keyword>
<organism evidence="1 2">
    <name type="scientific">Pseudomonas viciae</name>
    <dbReference type="NCBI Taxonomy" id="2505979"/>
    <lineage>
        <taxon>Bacteria</taxon>
        <taxon>Pseudomonadati</taxon>
        <taxon>Pseudomonadota</taxon>
        <taxon>Gammaproteobacteria</taxon>
        <taxon>Pseudomonadales</taxon>
        <taxon>Pseudomonadaceae</taxon>
        <taxon>Pseudomonas</taxon>
    </lineage>
</organism>
<dbReference type="RefSeq" id="WP_135848103.1">
    <property type="nucleotide sequence ID" value="NZ_CP035089.1"/>
</dbReference>
<accession>A0A4P7PQ24</accession>
<dbReference type="KEGG" id="pvk:EPZ47_29990"/>
<evidence type="ECO:0000313" key="1">
    <source>
        <dbReference type="EMBL" id="QBZ92926.1"/>
    </source>
</evidence>
<dbReference type="EMBL" id="CP035089">
    <property type="protein sequence ID" value="QBZ92926.1"/>
    <property type="molecule type" value="Genomic_DNA"/>
</dbReference>
<geneLocation type="plasmid" evidence="2">
    <name>p11k1</name>
</geneLocation>